<organism evidence="2 3">
    <name type="scientific">Lagenidium giganteum</name>
    <dbReference type="NCBI Taxonomy" id="4803"/>
    <lineage>
        <taxon>Eukaryota</taxon>
        <taxon>Sar</taxon>
        <taxon>Stramenopiles</taxon>
        <taxon>Oomycota</taxon>
        <taxon>Peronosporomycetes</taxon>
        <taxon>Pythiales</taxon>
        <taxon>Pythiaceae</taxon>
    </lineage>
</organism>
<reference evidence="2" key="1">
    <citation type="submission" date="2022-11" db="EMBL/GenBank/DDBJ databases">
        <authorList>
            <person name="Morgan W.R."/>
            <person name="Tartar A."/>
        </authorList>
    </citation>
    <scope>NUCLEOTIDE SEQUENCE</scope>
    <source>
        <strain evidence="2">ARSEF 373</strain>
    </source>
</reference>
<dbReference type="AlphaFoldDB" id="A0AAV2YJT0"/>
<dbReference type="EMBL" id="DAKRPA010000254">
    <property type="protein sequence ID" value="DAZ94366.1"/>
    <property type="molecule type" value="Genomic_DNA"/>
</dbReference>
<dbReference type="InterPro" id="IPR008984">
    <property type="entry name" value="SMAD_FHA_dom_sf"/>
</dbReference>
<dbReference type="SUPFAM" id="SSF49879">
    <property type="entry name" value="SMAD/FHA domain"/>
    <property type="match status" value="1"/>
</dbReference>
<dbReference type="InterPro" id="IPR000253">
    <property type="entry name" value="FHA_dom"/>
</dbReference>
<gene>
    <name evidence="2" type="ORF">N0F65_001100</name>
</gene>
<name>A0AAV2YJT0_9STRA</name>
<dbReference type="PROSITE" id="PS50006">
    <property type="entry name" value="FHA_DOMAIN"/>
    <property type="match status" value="1"/>
</dbReference>
<dbReference type="Pfam" id="PF00498">
    <property type="entry name" value="FHA"/>
    <property type="match status" value="1"/>
</dbReference>
<evidence type="ECO:0000259" key="1">
    <source>
        <dbReference type="PROSITE" id="PS50006"/>
    </source>
</evidence>
<evidence type="ECO:0000313" key="3">
    <source>
        <dbReference type="Proteomes" id="UP001146120"/>
    </source>
</evidence>
<keyword evidence="3" id="KW-1185">Reference proteome</keyword>
<accession>A0AAV2YJT0</accession>
<protein>
    <recommendedName>
        <fullName evidence="1">FHA domain-containing protein</fullName>
    </recommendedName>
</protein>
<sequence length="179" mass="20380">MIENLSVSGRQSNPVTLKLTDDFVHNLSDKELHAVKAKGLWRIDLRGIEGPLTVGRDSFRSVFGEQILGADTIMLSRRHCVFHVSRKSISGGRKPFEVKVELENTSTNGVEVNDKLLRHGERRWLSRGDVVTLLRIPQVCVYSRVCLIARLLTHMHRRKARVGYDTNFNEHDAVEHNMA</sequence>
<evidence type="ECO:0000313" key="2">
    <source>
        <dbReference type="EMBL" id="DAZ94366.1"/>
    </source>
</evidence>
<reference evidence="2" key="2">
    <citation type="journal article" date="2023" name="Microbiol Resour">
        <title>Decontamination and Annotation of the Draft Genome Sequence of the Oomycete Lagenidium giganteum ARSEF 373.</title>
        <authorList>
            <person name="Morgan W.R."/>
            <person name="Tartar A."/>
        </authorList>
    </citation>
    <scope>NUCLEOTIDE SEQUENCE</scope>
    <source>
        <strain evidence="2">ARSEF 373</strain>
    </source>
</reference>
<proteinExistence type="predicted"/>
<comment type="caution">
    <text evidence="2">The sequence shown here is derived from an EMBL/GenBank/DDBJ whole genome shotgun (WGS) entry which is preliminary data.</text>
</comment>
<dbReference type="Gene3D" id="2.60.200.20">
    <property type="match status" value="1"/>
</dbReference>
<feature type="domain" description="FHA" evidence="1">
    <location>
        <begin position="52"/>
        <end position="117"/>
    </location>
</feature>
<dbReference type="Proteomes" id="UP001146120">
    <property type="component" value="Unassembled WGS sequence"/>
</dbReference>